<organism evidence="11 13">
    <name type="scientific">Amycolatopsis regifaucium</name>
    <dbReference type="NCBI Taxonomy" id="546365"/>
    <lineage>
        <taxon>Bacteria</taxon>
        <taxon>Bacillati</taxon>
        <taxon>Actinomycetota</taxon>
        <taxon>Actinomycetes</taxon>
        <taxon>Pseudonocardiales</taxon>
        <taxon>Pseudonocardiaceae</taxon>
        <taxon>Amycolatopsis</taxon>
    </lineage>
</organism>
<reference evidence="11 13" key="1">
    <citation type="submission" date="2015-12" db="EMBL/GenBank/DDBJ databases">
        <title>Amycolatopsis regifaucium genome sequencing and assembly.</title>
        <authorList>
            <person name="Mayilraj S."/>
        </authorList>
    </citation>
    <scope>NUCLEOTIDE SEQUENCE [LARGE SCALE GENOMIC DNA]</scope>
    <source>
        <strain evidence="11 13">GY080</strain>
    </source>
</reference>
<evidence type="ECO:0000256" key="6">
    <source>
        <dbReference type="ARBA" id="ARBA00023004"/>
    </source>
</evidence>
<keyword evidence="3 9" id="KW-0349">Heme</keyword>
<dbReference type="GO" id="GO:0006779">
    <property type="term" value="P:porphyrin-containing compound biosynthetic process"/>
    <property type="evidence" value="ECO:0007669"/>
    <property type="project" value="InterPro"/>
</dbReference>
<proteinExistence type="inferred from homology"/>
<keyword evidence="7 9" id="KW-0411">Iron-sulfur</keyword>
<comment type="similarity">
    <text evidence="1">Belongs to the anaerobic coproporphyrinogen-III oxidase family. HemW subfamily.</text>
</comment>
<dbReference type="PROSITE" id="PS51918">
    <property type="entry name" value="RADICAL_SAM"/>
    <property type="match status" value="1"/>
</dbReference>
<dbReference type="Proteomes" id="UP000076321">
    <property type="component" value="Unassembled WGS sequence"/>
</dbReference>
<dbReference type="InterPro" id="IPR006638">
    <property type="entry name" value="Elp3/MiaA/NifB-like_rSAM"/>
</dbReference>
<reference evidence="12 14" key="2">
    <citation type="submission" date="2016-11" db="EMBL/GenBank/DDBJ databases">
        <title>Genome sequencing of Amycolatopsis regifaucium.</title>
        <authorList>
            <person name="Mayilraj S."/>
            <person name="Kaur N."/>
        </authorList>
    </citation>
    <scope>NUCLEOTIDE SEQUENCE [LARGE SCALE GENOMIC DNA]</scope>
    <source>
        <strain evidence="12 14">GY080</strain>
    </source>
</reference>
<dbReference type="InterPro" id="IPR007197">
    <property type="entry name" value="rSAM"/>
</dbReference>
<dbReference type="EMBL" id="LQCI01000011">
    <property type="protein sequence ID" value="KZB85445.1"/>
    <property type="molecule type" value="Genomic_DNA"/>
</dbReference>
<accession>A0A154MMF0</accession>
<evidence type="ECO:0000313" key="12">
    <source>
        <dbReference type="EMBL" id="OKA03603.1"/>
    </source>
</evidence>
<evidence type="ECO:0000256" key="1">
    <source>
        <dbReference type="ARBA" id="ARBA00006100"/>
    </source>
</evidence>
<dbReference type="SFLD" id="SFLDG01065">
    <property type="entry name" value="anaerobic_coproporphyrinogen-I"/>
    <property type="match status" value="1"/>
</dbReference>
<keyword evidence="14" id="KW-1185">Reference proteome</keyword>
<dbReference type="EMBL" id="LOBU02000030">
    <property type="protein sequence ID" value="OKA03603.1"/>
    <property type="molecule type" value="Genomic_DNA"/>
</dbReference>
<keyword evidence="9" id="KW-0963">Cytoplasm</keyword>
<evidence type="ECO:0000256" key="7">
    <source>
        <dbReference type="ARBA" id="ARBA00023014"/>
    </source>
</evidence>
<keyword evidence="6 9" id="KW-0408">Iron</keyword>
<evidence type="ECO:0000256" key="8">
    <source>
        <dbReference type="ARBA" id="ARBA00023186"/>
    </source>
</evidence>
<evidence type="ECO:0000313" key="11">
    <source>
        <dbReference type="EMBL" id="KZB85445.1"/>
    </source>
</evidence>
<dbReference type="Gene3D" id="3.20.20.70">
    <property type="entry name" value="Aldolase class I"/>
    <property type="match status" value="1"/>
</dbReference>
<dbReference type="InterPro" id="IPR013785">
    <property type="entry name" value="Aldolase_TIM"/>
</dbReference>
<evidence type="ECO:0000256" key="9">
    <source>
        <dbReference type="RuleBase" id="RU364116"/>
    </source>
</evidence>
<dbReference type="InterPro" id="IPR034505">
    <property type="entry name" value="Coproporphyrinogen-III_oxidase"/>
</dbReference>
<gene>
    <name evidence="12" type="ORF">ATP06_0235540</name>
    <name evidence="11" type="ORF">AVL48_31360</name>
</gene>
<comment type="caution">
    <text evidence="11">The sequence shown here is derived from an EMBL/GenBank/DDBJ whole genome shotgun (WGS) entry which is preliminary data.</text>
</comment>
<comment type="subcellular location">
    <subcellularLocation>
        <location evidence="9">Cytoplasm</location>
    </subcellularLocation>
</comment>
<dbReference type="SMART" id="SM00729">
    <property type="entry name" value="Elp3"/>
    <property type="match status" value="1"/>
</dbReference>
<comment type="function">
    <text evidence="9">Probably acts as a heme chaperone, transferring heme to an unknown acceptor. Binds one molecule of heme per monomer, possibly covalently. Binds 1 [4Fe-4S] cluster. The cluster is coordinated with 3 cysteines and an exchangeable S-adenosyl-L-methionine.</text>
</comment>
<dbReference type="GO" id="GO:0004109">
    <property type="term" value="F:coproporphyrinogen oxidase activity"/>
    <property type="evidence" value="ECO:0007669"/>
    <property type="project" value="InterPro"/>
</dbReference>
<dbReference type="GO" id="GO:0051539">
    <property type="term" value="F:4 iron, 4 sulfur cluster binding"/>
    <property type="evidence" value="ECO:0007669"/>
    <property type="project" value="UniProtKB-UniRule"/>
</dbReference>
<dbReference type="Pfam" id="PF04055">
    <property type="entry name" value="Radical_SAM"/>
    <property type="match status" value="1"/>
</dbReference>
<evidence type="ECO:0000259" key="10">
    <source>
        <dbReference type="PROSITE" id="PS51918"/>
    </source>
</evidence>
<dbReference type="GO" id="GO:0046872">
    <property type="term" value="F:metal ion binding"/>
    <property type="evidence" value="ECO:0007669"/>
    <property type="project" value="UniProtKB-UniRule"/>
</dbReference>
<evidence type="ECO:0000256" key="2">
    <source>
        <dbReference type="ARBA" id="ARBA00017228"/>
    </source>
</evidence>
<dbReference type="SFLD" id="SFLDS00029">
    <property type="entry name" value="Radical_SAM"/>
    <property type="match status" value="1"/>
</dbReference>
<dbReference type="OrthoDB" id="9808022at2"/>
<dbReference type="InterPro" id="IPR058240">
    <property type="entry name" value="rSAM_sf"/>
</dbReference>
<dbReference type="SFLD" id="SFLDF00288">
    <property type="entry name" value="HemN-like__clustered_with_nucl"/>
    <property type="match status" value="1"/>
</dbReference>
<keyword evidence="9" id="KW-0004">4Fe-4S</keyword>
<dbReference type="RefSeq" id="WP_061982725.1">
    <property type="nucleotide sequence ID" value="NZ_FOPQ01000023.1"/>
</dbReference>
<dbReference type="PANTHER" id="PTHR13932">
    <property type="entry name" value="COPROPORPHYRINIGEN III OXIDASE"/>
    <property type="match status" value="1"/>
</dbReference>
<keyword evidence="8 9" id="KW-0143">Chaperone</keyword>
<dbReference type="AlphaFoldDB" id="A0A154MMF0"/>
<keyword evidence="5 9" id="KW-0479">Metal-binding</keyword>
<protein>
    <recommendedName>
        <fullName evidence="2 9">Heme chaperone HemW</fullName>
    </recommendedName>
</protein>
<name>A0A154MMF0_9PSEU</name>
<evidence type="ECO:0000256" key="3">
    <source>
        <dbReference type="ARBA" id="ARBA00022617"/>
    </source>
</evidence>
<dbReference type="SUPFAM" id="SSF102114">
    <property type="entry name" value="Radical SAM enzymes"/>
    <property type="match status" value="1"/>
</dbReference>
<dbReference type="NCBIfam" id="TIGR00539">
    <property type="entry name" value="hemN_rel"/>
    <property type="match status" value="1"/>
</dbReference>
<evidence type="ECO:0000256" key="5">
    <source>
        <dbReference type="ARBA" id="ARBA00022723"/>
    </source>
</evidence>
<feature type="domain" description="Radical SAM core" evidence="10">
    <location>
        <begin position="19"/>
        <end position="260"/>
    </location>
</feature>
<dbReference type="CDD" id="cd01335">
    <property type="entry name" value="Radical_SAM"/>
    <property type="match status" value="1"/>
</dbReference>
<dbReference type="SFLD" id="SFLDF00562">
    <property type="entry name" value="HemN-like__clustered_with_heat"/>
    <property type="match status" value="1"/>
</dbReference>
<evidence type="ECO:0000313" key="14">
    <source>
        <dbReference type="Proteomes" id="UP000186883"/>
    </source>
</evidence>
<evidence type="ECO:0000256" key="4">
    <source>
        <dbReference type="ARBA" id="ARBA00022691"/>
    </source>
</evidence>
<evidence type="ECO:0000313" key="13">
    <source>
        <dbReference type="Proteomes" id="UP000076321"/>
    </source>
</evidence>
<dbReference type="InterPro" id="IPR004559">
    <property type="entry name" value="HemW-like"/>
</dbReference>
<sequence>MPATITPAASALPESALEGLGTRPFGVYVHVPFCATRCGYCDFNTYTAGELDSDSSPQSWLEGLKREFDLAARVLGKPPAVDTVFVGGGTPSLLGADGLRSVLDTVRDTFGLADGAEVTTESNPESTSPAFFAGIRDAGYNRISLGMQSAARHVLKILDRVHTAGRPVAAAEEARAAGFRHVNLDVIYGTPGERIEDLQASLDAVLAAGVDHVSAYALIVEEGTALARRIRRGELPAPDDDVLAADYEMIDRVLASAGLRWYEVSNWATSEEARCRHNIGYWRGGDWWGAGPGAHSHVGGVRWWNVKHPARYAAALAAGESPAAGREVLTDEDRHLERVMLELRLSEGLPLDALDDDGRAEARVAAAEGLLDQSALDGRERAVLTDRGRLLADGLVRRLT</sequence>
<keyword evidence="4 9" id="KW-0949">S-adenosyl-L-methionine</keyword>
<dbReference type="GO" id="GO:0005737">
    <property type="term" value="C:cytoplasm"/>
    <property type="evidence" value="ECO:0007669"/>
    <property type="project" value="UniProtKB-SubCell"/>
</dbReference>
<dbReference type="PANTHER" id="PTHR13932:SF5">
    <property type="entry name" value="RADICAL S-ADENOSYL METHIONINE DOMAIN-CONTAINING PROTEIN 1, MITOCHONDRIAL"/>
    <property type="match status" value="1"/>
</dbReference>
<dbReference type="Proteomes" id="UP000186883">
    <property type="component" value="Unassembled WGS sequence"/>
</dbReference>